<dbReference type="Pfam" id="PF13731">
    <property type="entry name" value="WxL"/>
    <property type="match status" value="1"/>
</dbReference>
<evidence type="ECO:0000259" key="3">
    <source>
        <dbReference type="Pfam" id="PF13731"/>
    </source>
</evidence>
<reference evidence="4 5" key="1">
    <citation type="submission" date="2020-01" db="EMBL/GenBank/DDBJ databases">
        <authorList>
            <person name="Liu G."/>
            <person name="Liu B."/>
        </authorList>
    </citation>
    <scope>NUCLEOTIDE SEQUENCE [LARGE SCALE GENOMIC DNA]</scope>
    <source>
        <strain evidence="4 5">FJAT-51161</strain>
    </source>
</reference>
<evidence type="ECO:0000313" key="5">
    <source>
        <dbReference type="Proteomes" id="UP000596049"/>
    </source>
</evidence>
<feature type="compositionally biased region" description="Basic and acidic residues" evidence="1">
    <location>
        <begin position="44"/>
        <end position="66"/>
    </location>
</feature>
<gene>
    <name evidence="4" type="ORF">FJQ98_02260</name>
</gene>
<dbReference type="PROSITE" id="PS51257">
    <property type="entry name" value="PROKAR_LIPOPROTEIN"/>
    <property type="match status" value="1"/>
</dbReference>
<dbReference type="InterPro" id="IPR027994">
    <property type="entry name" value="WxL_dom"/>
</dbReference>
<sequence>MKKIDLKMLGITAMVTGCVLAGSTSAFAAEPKFYDSNAVIKFKANEDGTTDPEKPVDPTDPGKEVDPVDPTKPGEKPDPGTKGPLSIDFASSLIFGEQDITSVEKTYTVKPQKFNNRNPEDGPNYVQVTDNRGTHKGWTLTLTQMGQFKTEAGQELKGAAISFDNGHVVTTVEEGALHPIGPEKFTLQIAEDGTGVAQNIMVAGDGKGAGTYLHVYGDNSKAAESITLTVPGKTTKYAANYSTKLKWTLSDVPVGNEGDE</sequence>
<protein>
    <submittedName>
        <fullName evidence="4">WxL domain-containing protein</fullName>
    </submittedName>
</protein>
<keyword evidence="5" id="KW-1185">Reference proteome</keyword>
<feature type="chain" id="PRO_5047073751" evidence="2">
    <location>
        <begin position="29"/>
        <end position="260"/>
    </location>
</feature>
<dbReference type="RefSeq" id="WP_053594048.1">
    <property type="nucleotide sequence ID" value="NZ_CP067341.1"/>
</dbReference>
<proteinExistence type="predicted"/>
<organism evidence="4 5">
    <name type="scientific">Lysinibacillus agricola</name>
    <dbReference type="NCBI Taxonomy" id="2590012"/>
    <lineage>
        <taxon>Bacteria</taxon>
        <taxon>Bacillati</taxon>
        <taxon>Bacillota</taxon>
        <taxon>Bacilli</taxon>
        <taxon>Bacillales</taxon>
        <taxon>Bacillaceae</taxon>
        <taxon>Lysinibacillus</taxon>
    </lineage>
</organism>
<evidence type="ECO:0000256" key="1">
    <source>
        <dbReference type="SAM" id="MobiDB-lite"/>
    </source>
</evidence>
<dbReference type="EMBL" id="CP067341">
    <property type="protein sequence ID" value="QQP12930.1"/>
    <property type="molecule type" value="Genomic_DNA"/>
</dbReference>
<accession>A0ABX7ASK5</accession>
<feature type="region of interest" description="Disordered" evidence="1">
    <location>
        <begin position="44"/>
        <end position="84"/>
    </location>
</feature>
<name>A0ABX7ASK5_9BACI</name>
<keyword evidence="2" id="KW-0732">Signal</keyword>
<evidence type="ECO:0000256" key="2">
    <source>
        <dbReference type="SAM" id="SignalP"/>
    </source>
</evidence>
<evidence type="ECO:0000313" key="4">
    <source>
        <dbReference type="EMBL" id="QQP12930.1"/>
    </source>
</evidence>
<feature type="domain" description="WxL" evidence="3">
    <location>
        <begin position="32"/>
        <end position="253"/>
    </location>
</feature>
<dbReference type="Proteomes" id="UP000596049">
    <property type="component" value="Chromosome"/>
</dbReference>
<feature type="signal peptide" evidence="2">
    <location>
        <begin position="1"/>
        <end position="28"/>
    </location>
</feature>